<dbReference type="PANTHER" id="PTHR30269">
    <property type="entry name" value="TRANSMEMBRANE PROTEIN YFCA"/>
    <property type="match status" value="1"/>
</dbReference>
<comment type="caution">
    <text evidence="9">The sequence shown here is derived from an EMBL/GenBank/DDBJ whole genome shotgun (WGS) entry which is preliminary data.</text>
</comment>
<comment type="similarity">
    <text evidence="2 8">Belongs to the 4-toluene sulfonate uptake permease (TSUP) (TC 2.A.102) family.</text>
</comment>
<evidence type="ECO:0000256" key="4">
    <source>
        <dbReference type="ARBA" id="ARBA00022475"/>
    </source>
</evidence>
<keyword evidence="5 8" id="KW-0812">Transmembrane</keyword>
<protein>
    <recommendedName>
        <fullName evidence="8">Probable membrane transporter protein</fullName>
    </recommendedName>
</protein>
<evidence type="ECO:0000256" key="7">
    <source>
        <dbReference type="ARBA" id="ARBA00023136"/>
    </source>
</evidence>
<keyword evidence="10" id="KW-1185">Reference proteome</keyword>
<evidence type="ECO:0000256" key="5">
    <source>
        <dbReference type="ARBA" id="ARBA00022692"/>
    </source>
</evidence>
<keyword evidence="3" id="KW-0813">Transport</keyword>
<keyword evidence="7 8" id="KW-0472">Membrane</keyword>
<name>A0ABV9RRX3_9PSEU</name>
<keyword evidence="6 8" id="KW-1133">Transmembrane helix</keyword>
<comment type="subcellular location">
    <subcellularLocation>
        <location evidence="1 8">Cell membrane</location>
        <topology evidence="1 8">Multi-pass membrane protein</topology>
    </subcellularLocation>
</comment>
<gene>
    <name evidence="9" type="ORF">ACFPEL_26110</name>
</gene>
<feature type="transmembrane region" description="Helical" evidence="8">
    <location>
        <begin position="206"/>
        <end position="226"/>
    </location>
</feature>
<evidence type="ECO:0000256" key="6">
    <source>
        <dbReference type="ARBA" id="ARBA00022989"/>
    </source>
</evidence>
<feature type="transmembrane region" description="Helical" evidence="8">
    <location>
        <begin position="102"/>
        <end position="121"/>
    </location>
</feature>
<dbReference type="InterPro" id="IPR002781">
    <property type="entry name" value="TM_pro_TauE-like"/>
</dbReference>
<dbReference type="EMBL" id="JBHSIM010000052">
    <property type="protein sequence ID" value="MFC4835907.1"/>
    <property type="molecule type" value="Genomic_DNA"/>
</dbReference>
<accession>A0ABV9RRX3</accession>
<sequence length="253" mass="25625">MSSGDAAIIVVASVWAGMVNTIVGSGTLVTFPVLLALGYPPLTANVSNGLGLVPGSLTGSIGYRRELRGLRGRVVRLGVASVLGGLTGAVLLLWLPPDAFDAVVPVLVALAVVLVVIQPWVSRRMAARRPDGAPRTRVGPAVSAATYGTGVYGGYFGAAQGVLLLATLGLLIDDDLQRHNAVKNVLATLANLVSGIVFALVAPVSWPVVACVAGGSIVGGVIGSLVGRRLPPVVLRGVIVVVGVAALVQLLAR</sequence>
<dbReference type="Proteomes" id="UP001595909">
    <property type="component" value="Unassembled WGS sequence"/>
</dbReference>
<dbReference type="Pfam" id="PF01925">
    <property type="entry name" value="TauE"/>
    <property type="match status" value="1"/>
</dbReference>
<dbReference type="PANTHER" id="PTHR30269:SF0">
    <property type="entry name" value="MEMBRANE TRANSPORTER PROTEIN YFCA-RELATED"/>
    <property type="match status" value="1"/>
</dbReference>
<feature type="transmembrane region" description="Helical" evidence="8">
    <location>
        <begin position="233"/>
        <end position="252"/>
    </location>
</feature>
<evidence type="ECO:0000256" key="8">
    <source>
        <dbReference type="RuleBase" id="RU363041"/>
    </source>
</evidence>
<reference evidence="10" key="1">
    <citation type="journal article" date="2019" name="Int. J. Syst. Evol. Microbiol.">
        <title>The Global Catalogue of Microorganisms (GCM) 10K type strain sequencing project: providing services to taxonomists for standard genome sequencing and annotation.</title>
        <authorList>
            <consortium name="The Broad Institute Genomics Platform"/>
            <consortium name="The Broad Institute Genome Sequencing Center for Infectious Disease"/>
            <person name="Wu L."/>
            <person name="Ma J."/>
        </authorList>
    </citation>
    <scope>NUCLEOTIDE SEQUENCE [LARGE SCALE GENOMIC DNA]</scope>
    <source>
        <strain evidence="10">CCUG 50347</strain>
    </source>
</reference>
<organism evidence="9 10">
    <name type="scientific">Actinomycetospora chibensis</name>
    <dbReference type="NCBI Taxonomy" id="663606"/>
    <lineage>
        <taxon>Bacteria</taxon>
        <taxon>Bacillati</taxon>
        <taxon>Actinomycetota</taxon>
        <taxon>Actinomycetes</taxon>
        <taxon>Pseudonocardiales</taxon>
        <taxon>Pseudonocardiaceae</taxon>
        <taxon>Actinomycetospora</taxon>
    </lineage>
</organism>
<dbReference type="RefSeq" id="WP_274189925.1">
    <property type="nucleotide sequence ID" value="NZ_BAABHN010000052.1"/>
</dbReference>
<feature type="transmembrane region" description="Helical" evidence="8">
    <location>
        <begin position="74"/>
        <end position="96"/>
    </location>
</feature>
<evidence type="ECO:0000313" key="9">
    <source>
        <dbReference type="EMBL" id="MFC4835907.1"/>
    </source>
</evidence>
<evidence type="ECO:0000313" key="10">
    <source>
        <dbReference type="Proteomes" id="UP001595909"/>
    </source>
</evidence>
<evidence type="ECO:0000256" key="3">
    <source>
        <dbReference type="ARBA" id="ARBA00022448"/>
    </source>
</evidence>
<evidence type="ECO:0000256" key="2">
    <source>
        <dbReference type="ARBA" id="ARBA00009142"/>
    </source>
</evidence>
<feature type="transmembrane region" description="Helical" evidence="8">
    <location>
        <begin position="6"/>
        <end position="37"/>
    </location>
</feature>
<dbReference type="InterPro" id="IPR052017">
    <property type="entry name" value="TSUP"/>
</dbReference>
<evidence type="ECO:0000256" key="1">
    <source>
        <dbReference type="ARBA" id="ARBA00004651"/>
    </source>
</evidence>
<proteinExistence type="inferred from homology"/>
<keyword evidence="4 8" id="KW-1003">Cell membrane</keyword>